<dbReference type="NCBIfam" id="TIGR01571">
    <property type="entry name" value="A_thal_Cys_rich"/>
    <property type="match status" value="1"/>
</dbReference>
<accession>A0AAV6KBT1</accession>
<dbReference type="Proteomes" id="UP000823749">
    <property type="component" value="Chromosome 5"/>
</dbReference>
<sequence>MSNSNYNNAAAAGWAAEAGEEKLTPRRARWNTGLFDCFGRNDKFSTSDRQVCLLGSVAPCVLYGRNAERLYSGRWIFVKYCLYYCFMLLMQIVSCVRNPGPLFLGAHPGLFTFRSRRDIHEKFNIEASQLISGGCEALNRSYGCWKCCLEQEECYDIFIHLFCHACALCQEARELHRRLPDPGFNSQPLLVTIPPGQQTMGRDGA</sequence>
<feature type="transmembrane region" description="Helical" evidence="1">
    <location>
        <begin position="75"/>
        <end position="93"/>
    </location>
</feature>
<organism evidence="2 3">
    <name type="scientific">Rhododendron griersonianum</name>
    <dbReference type="NCBI Taxonomy" id="479676"/>
    <lineage>
        <taxon>Eukaryota</taxon>
        <taxon>Viridiplantae</taxon>
        <taxon>Streptophyta</taxon>
        <taxon>Embryophyta</taxon>
        <taxon>Tracheophyta</taxon>
        <taxon>Spermatophyta</taxon>
        <taxon>Magnoliopsida</taxon>
        <taxon>eudicotyledons</taxon>
        <taxon>Gunneridae</taxon>
        <taxon>Pentapetalae</taxon>
        <taxon>asterids</taxon>
        <taxon>Ericales</taxon>
        <taxon>Ericaceae</taxon>
        <taxon>Ericoideae</taxon>
        <taxon>Rhodoreae</taxon>
        <taxon>Rhododendron</taxon>
    </lineage>
</organism>
<evidence type="ECO:0000313" key="3">
    <source>
        <dbReference type="Proteomes" id="UP000823749"/>
    </source>
</evidence>
<keyword evidence="1" id="KW-1133">Transmembrane helix</keyword>
<dbReference type="EMBL" id="JACTNZ010000005">
    <property type="protein sequence ID" value="KAG5549961.1"/>
    <property type="molecule type" value="Genomic_DNA"/>
</dbReference>
<gene>
    <name evidence="2" type="ORF">RHGRI_015052</name>
</gene>
<evidence type="ECO:0000256" key="1">
    <source>
        <dbReference type="SAM" id="Phobius"/>
    </source>
</evidence>
<dbReference type="Pfam" id="PF04749">
    <property type="entry name" value="PLAC8"/>
    <property type="match status" value="1"/>
</dbReference>
<reference evidence="2" key="1">
    <citation type="submission" date="2020-08" db="EMBL/GenBank/DDBJ databases">
        <title>Plant Genome Project.</title>
        <authorList>
            <person name="Zhang R.-G."/>
        </authorList>
    </citation>
    <scope>NUCLEOTIDE SEQUENCE</scope>
    <source>
        <strain evidence="2">WSP0</strain>
        <tissue evidence="2">Leaf</tissue>
    </source>
</reference>
<proteinExistence type="predicted"/>
<protein>
    <recommendedName>
        <fullName evidence="4">PLAC8 family protein</fullName>
    </recommendedName>
</protein>
<keyword evidence="1" id="KW-0472">Membrane</keyword>
<keyword evidence="1" id="KW-0812">Transmembrane</keyword>
<dbReference type="AlphaFoldDB" id="A0AAV6KBT1"/>
<dbReference type="PANTHER" id="PTHR15907">
    <property type="entry name" value="DUF614 FAMILY PROTEIN-RELATED"/>
    <property type="match status" value="1"/>
</dbReference>
<name>A0AAV6KBT1_9ERIC</name>
<dbReference type="InterPro" id="IPR006461">
    <property type="entry name" value="PLAC_motif_containing"/>
</dbReference>
<comment type="caution">
    <text evidence="2">The sequence shown here is derived from an EMBL/GenBank/DDBJ whole genome shotgun (WGS) entry which is preliminary data.</text>
</comment>
<keyword evidence="3" id="KW-1185">Reference proteome</keyword>
<evidence type="ECO:0008006" key="4">
    <source>
        <dbReference type="Google" id="ProtNLM"/>
    </source>
</evidence>
<evidence type="ECO:0000313" key="2">
    <source>
        <dbReference type="EMBL" id="KAG5549961.1"/>
    </source>
</evidence>